<dbReference type="InterPro" id="IPR003020">
    <property type="entry name" value="HCO3_transpt_euk"/>
</dbReference>
<feature type="transmembrane region" description="Helical" evidence="7">
    <location>
        <begin position="281"/>
        <end position="297"/>
    </location>
</feature>
<dbReference type="Gene3D" id="1.10.287.570">
    <property type="entry name" value="Helical hairpin bin"/>
    <property type="match status" value="1"/>
</dbReference>
<sequence length="596" mass="65669">MIGSGIIKDIRARSPHYWSDWTEEALKGRQALTRITAASIYIFFASAVPAIAFGQQLKKYTKDDMGIVHTLAATGITGCMQALIGGQPLLIVGVAEPIVIIYHFLYEYADTHNIPFVPWSGWVCVWASIFLVLLALGNAANFIEKFTRFSGEIFGLAIAILFLQQSIKGLVEEFTEYDAVSGAWSTLNGVFGLLLAFIYISSSRALGGARKWKVGNSAIRAMLADYGPAIMIVVVSALSFSLKGNGDVPQRMKVKAPVDSYWLKHGVYVADDMAKIETADILAAMVPGLVISVLFYFDHSVSSMLSQQHEFNVKKPSAYHYDLLLISAMTIICGMLGLPPVNGVLPQAPLHTRSLCSKIKRKGAKDAESLEHKPEQASLVCHETRISNLVQSVLCLICMLVGDKFLNNVPTSVIWAFFTFMSLESLPGNQLFDRINIIASDKKRRKQFLNTHHALYLESVQFSKIVQFTLIQVVLLLGIWAITVWTGLIGISFPLLIMALVPFRLYVLPRYFTETELNDLDSSEVEELPAGIHNPALAGNGKTGSFAAEDSDSDSAQSVLDDGTEGYRTMGFKKTLTEDEIKKRFSKLEKASNNSL</sequence>
<comment type="similarity">
    <text evidence="2">Belongs to the anion exchanger (TC 2.A.31.3) family.</text>
</comment>
<dbReference type="GO" id="GO:0005886">
    <property type="term" value="C:plasma membrane"/>
    <property type="evidence" value="ECO:0007669"/>
    <property type="project" value="TreeGrafter"/>
</dbReference>
<evidence type="ECO:0000256" key="3">
    <source>
        <dbReference type="ARBA" id="ARBA00022692"/>
    </source>
</evidence>
<evidence type="ECO:0000259" key="8">
    <source>
        <dbReference type="Pfam" id="PF00955"/>
    </source>
</evidence>
<dbReference type="Pfam" id="PF00955">
    <property type="entry name" value="HCO3_cotransp"/>
    <property type="match status" value="2"/>
</dbReference>
<dbReference type="AlphaFoldDB" id="A0AAX4NYZ3"/>
<evidence type="ECO:0000256" key="1">
    <source>
        <dbReference type="ARBA" id="ARBA00004141"/>
    </source>
</evidence>
<feature type="transmembrane region" description="Helical" evidence="7">
    <location>
        <begin position="318"/>
        <end position="338"/>
    </location>
</feature>
<feature type="transmembrane region" description="Helical" evidence="7">
    <location>
        <begin position="179"/>
        <end position="200"/>
    </location>
</feature>
<feature type="transmembrane region" description="Helical" evidence="7">
    <location>
        <begin position="35"/>
        <end position="54"/>
    </location>
</feature>
<protein>
    <submittedName>
        <fullName evidence="9">Bicarbonate transporter</fullName>
    </submittedName>
</protein>
<evidence type="ECO:0000256" key="6">
    <source>
        <dbReference type="SAM" id="MobiDB-lite"/>
    </source>
</evidence>
<dbReference type="PANTHER" id="PTHR11453:SF82">
    <property type="entry name" value="BORON TRANSPORTER 1"/>
    <property type="match status" value="1"/>
</dbReference>
<evidence type="ECO:0000256" key="5">
    <source>
        <dbReference type="ARBA" id="ARBA00023136"/>
    </source>
</evidence>
<dbReference type="Proteomes" id="UP001472866">
    <property type="component" value="Chromosome 01"/>
</dbReference>
<feature type="transmembrane region" description="Helical" evidence="7">
    <location>
        <begin position="89"/>
        <end position="105"/>
    </location>
</feature>
<feature type="domain" description="Bicarbonate transporter-like transmembrane" evidence="8">
    <location>
        <begin position="195"/>
        <end position="523"/>
    </location>
</feature>
<feature type="transmembrane region" description="Helical" evidence="7">
    <location>
        <begin position="117"/>
        <end position="137"/>
    </location>
</feature>
<evidence type="ECO:0000256" key="2">
    <source>
        <dbReference type="ARBA" id="ARBA00006262"/>
    </source>
</evidence>
<evidence type="ECO:0000256" key="7">
    <source>
        <dbReference type="SAM" id="Phobius"/>
    </source>
</evidence>
<dbReference type="GO" id="GO:0050801">
    <property type="term" value="P:monoatomic ion homeostasis"/>
    <property type="evidence" value="ECO:0007669"/>
    <property type="project" value="TreeGrafter"/>
</dbReference>
<organism evidence="9 10">
    <name type="scientific">Chloropicon roscoffensis</name>
    <dbReference type="NCBI Taxonomy" id="1461544"/>
    <lineage>
        <taxon>Eukaryota</taxon>
        <taxon>Viridiplantae</taxon>
        <taxon>Chlorophyta</taxon>
        <taxon>Chloropicophyceae</taxon>
        <taxon>Chloropicales</taxon>
        <taxon>Chloropicaceae</taxon>
        <taxon>Chloropicon</taxon>
    </lineage>
</organism>
<feature type="transmembrane region" description="Helical" evidence="7">
    <location>
        <begin position="149"/>
        <end position="167"/>
    </location>
</feature>
<keyword evidence="10" id="KW-1185">Reference proteome</keyword>
<keyword evidence="5 7" id="KW-0472">Membrane</keyword>
<dbReference type="PANTHER" id="PTHR11453">
    <property type="entry name" value="ANION EXCHANGE PROTEIN"/>
    <property type="match status" value="1"/>
</dbReference>
<keyword evidence="4 7" id="KW-1133">Transmembrane helix</keyword>
<dbReference type="InterPro" id="IPR011531">
    <property type="entry name" value="HCO3_transpt-like_TM_dom"/>
</dbReference>
<dbReference type="GO" id="GO:0005452">
    <property type="term" value="F:solute:inorganic anion antiporter activity"/>
    <property type="evidence" value="ECO:0007669"/>
    <property type="project" value="InterPro"/>
</dbReference>
<name>A0AAX4NYZ3_9CHLO</name>
<gene>
    <name evidence="9" type="ORF">HKI87_01g08270</name>
</gene>
<accession>A0AAX4NYZ3</accession>
<keyword evidence="3 7" id="KW-0812">Transmembrane</keyword>
<proteinExistence type="inferred from homology"/>
<dbReference type="EMBL" id="CP151501">
    <property type="protein sequence ID" value="WZN59302.1"/>
    <property type="molecule type" value="Genomic_DNA"/>
</dbReference>
<evidence type="ECO:0000313" key="10">
    <source>
        <dbReference type="Proteomes" id="UP001472866"/>
    </source>
</evidence>
<reference evidence="9 10" key="1">
    <citation type="submission" date="2024-03" db="EMBL/GenBank/DDBJ databases">
        <title>Complete genome sequence of the green alga Chloropicon roscoffensis RCC1871.</title>
        <authorList>
            <person name="Lemieux C."/>
            <person name="Pombert J.-F."/>
            <person name="Otis C."/>
            <person name="Turmel M."/>
        </authorList>
    </citation>
    <scope>NUCLEOTIDE SEQUENCE [LARGE SCALE GENOMIC DNA]</scope>
    <source>
        <strain evidence="9 10">RCC1871</strain>
    </source>
</reference>
<evidence type="ECO:0000313" key="9">
    <source>
        <dbReference type="EMBL" id="WZN59302.1"/>
    </source>
</evidence>
<feature type="domain" description="Bicarbonate transporter-like transmembrane" evidence="8">
    <location>
        <begin position="4"/>
        <end position="179"/>
    </location>
</feature>
<comment type="subcellular location">
    <subcellularLocation>
        <location evidence="1">Membrane</location>
        <topology evidence="1">Multi-pass membrane protein</topology>
    </subcellularLocation>
</comment>
<evidence type="ECO:0000256" key="4">
    <source>
        <dbReference type="ARBA" id="ARBA00022989"/>
    </source>
</evidence>
<feature type="region of interest" description="Disordered" evidence="6">
    <location>
        <begin position="543"/>
        <end position="566"/>
    </location>
</feature>
<dbReference type="GO" id="GO:0006820">
    <property type="term" value="P:monoatomic anion transport"/>
    <property type="evidence" value="ECO:0007669"/>
    <property type="project" value="InterPro"/>
</dbReference>